<dbReference type="PANTHER" id="PTHR41523:SF8">
    <property type="entry name" value="ETHYLENE RESPONSE SENSOR PROTEIN"/>
    <property type="match status" value="1"/>
</dbReference>
<dbReference type="PANTHER" id="PTHR41523">
    <property type="entry name" value="TWO-COMPONENT SYSTEM SENSOR PROTEIN"/>
    <property type="match status" value="1"/>
</dbReference>
<evidence type="ECO:0000256" key="6">
    <source>
        <dbReference type="ARBA" id="ARBA00022777"/>
    </source>
</evidence>
<reference evidence="10 11" key="1">
    <citation type="submission" date="2019-09" db="EMBL/GenBank/DDBJ databases">
        <title>Chitinophaga ginsengihumi sp. nov., isolated from soil of ginseng rhizosphere.</title>
        <authorList>
            <person name="Lee J."/>
        </authorList>
    </citation>
    <scope>NUCLEOTIDE SEQUENCE [LARGE SCALE GENOMIC DNA]</scope>
    <source>
        <strain evidence="10 11">BN140078</strain>
    </source>
</reference>
<dbReference type="InterPro" id="IPR003594">
    <property type="entry name" value="HATPase_dom"/>
</dbReference>
<proteinExistence type="predicted"/>
<dbReference type="Gene3D" id="3.30.565.10">
    <property type="entry name" value="Histidine kinase-like ATPase, C-terminal domain"/>
    <property type="match status" value="1"/>
</dbReference>
<feature type="repeat" description="TPR" evidence="8">
    <location>
        <begin position="289"/>
        <end position="322"/>
    </location>
</feature>
<evidence type="ECO:0000256" key="4">
    <source>
        <dbReference type="ARBA" id="ARBA00022679"/>
    </source>
</evidence>
<accession>A0A5B2VLA6</accession>
<dbReference type="PROSITE" id="PS50005">
    <property type="entry name" value="TPR"/>
    <property type="match status" value="1"/>
</dbReference>
<comment type="catalytic activity">
    <reaction evidence="1">
        <text>ATP + protein L-histidine = ADP + protein N-phospho-L-histidine.</text>
        <dbReference type="EC" id="2.7.13.3"/>
    </reaction>
</comment>
<organism evidence="10 11">
    <name type="scientific">Chitinophaga agrisoli</name>
    <dbReference type="NCBI Taxonomy" id="2607653"/>
    <lineage>
        <taxon>Bacteria</taxon>
        <taxon>Pseudomonadati</taxon>
        <taxon>Bacteroidota</taxon>
        <taxon>Chitinophagia</taxon>
        <taxon>Chitinophagales</taxon>
        <taxon>Chitinophagaceae</taxon>
        <taxon>Chitinophaga</taxon>
    </lineage>
</organism>
<keyword evidence="4" id="KW-0808">Transferase</keyword>
<sequence length="852" mass="96239">MLIYTAPYKISRGYLSLLTSSANSLNCGHYVLSDRSGLKKKTMLRVVLIGLLSGLLISTEARPQSTVQPEVSAYSYYPPDQDKASWQRLNLWLSSTYLYIAKEALTDQDSCLLIAGHYLGLSRFSILAEGFGDEKLREQSKWIDQGDPGTGIRFLSKATGKKHLQLLLLLGSYYAFQPAGYSRYKDSVEYFLNKAITESKTLKDERLHLLALCLLGKIYLQACDDRGDSIYHQLIAQCRKTGDKAAAARAIAYRGIYTAPRQTTFQRKLSDLQEAADLYHSMGDIENEINMLMDLGYVVMAAGQHQSAYDFFSRALSLATSIQYPYTHYITEALANITMYQGKFGEPLRYIHQAIKVAENCRDSVGWALFYGRLALLYDVEGRQQEAADMAQKSIKRFIIDRNPAVYNIVQVVIDFMNQQGHAREALDLVFNISKEVNAPVSMSDLFYYHSALSTCYSALKKLDSAEIHIKKMDSLETEAEVIRGPLRRGAVNEHYAMLFFQRGQYQKAKEYLENHFEIVSYGHRTLMNDLAIYRSLIDTDSALGNKDAVISHYKEYIKLLDSNFTATKTRQAEELQISYETQEKESQIAALNQDAKQSKLIKNLTLAGIVATGIIVVLLYRQNRLKQKSNKIITYKNEQLQHLVADKEWLLKEIHHRIKNNLQVIMSLLDSQSRYIDNDAALMAINDSQRRVQAISLIHQKLYQSENTSSIDMPHYIDELLSYLQDSFDTGNRTIIEQDIEPLQLDVAKAIPLGLIINEGIVNAIKYAFPGEQQGIVRISLKYNGAGHLALNISDNGTGLPPDVDVSKRGSLGFSLMRGLARQLDGVFNIESNNGLHISVRFSALNNQSYD</sequence>
<evidence type="ECO:0000256" key="5">
    <source>
        <dbReference type="ARBA" id="ARBA00022741"/>
    </source>
</evidence>
<dbReference type="Proteomes" id="UP000324611">
    <property type="component" value="Unassembled WGS sequence"/>
</dbReference>
<protein>
    <recommendedName>
        <fullName evidence="2">histidine kinase</fullName>
        <ecNumber evidence="2">2.7.13.3</ecNumber>
    </recommendedName>
</protein>
<dbReference type="GO" id="GO:0004673">
    <property type="term" value="F:protein histidine kinase activity"/>
    <property type="evidence" value="ECO:0007669"/>
    <property type="project" value="UniProtKB-EC"/>
</dbReference>
<keyword evidence="7" id="KW-0067">ATP-binding</keyword>
<evidence type="ECO:0000259" key="9">
    <source>
        <dbReference type="PROSITE" id="PS50109"/>
    </source>
</evidence>
<dbReference type="GO" id="GO:0005524">
    <property type="term" value="F:ATP binding"/>
    <property type="evidence" value="ECO:0007669"/>
    <property type="project" value="UniProtKB-KW"/>
</dbReference>
<gene>
    <name evidence="10" type="ORF">F0L74_23045</name>
</gene>
<evidence type="ECO:0000256" key="2">
    <source>
        <dbReference type="ARBA" id="ARBA00012438"/>
    </source>
</evidence>
<evidence type="ECO:0000256" key="3">
    <source>
        <dbReference type="ARBA" id="ARBA00022553"/>
    </source>
</evidence>
<keyword evidence="6 10" id="KW-0418">Kinase</keyword>
<keyword evidence="5" id="KW-0547">Nucleotide-binding</keyword>
<dbReference type="InterPro" id="IPR011495">
    <property type="entry name" value="Sig_transdc_His_kin_sub2_dim/P"/>
</dbReference>
<evidence type="ECO:0000256" key="8">
    <source>
        <dbReference type="PROSITE-ProRule" id="PRU00339"/>
    </source>
</evidence>
<dbReference type="SUPFAM" id="SSF48452">
    <property type="entry name" value="TPR-like"/>
    <property type="match status" value="2"/>
</dbReference>
<evidence type="ECO:0000256" key="7">
    <source>
        <dbReference type="ARBA" id="ARBA00022840"/>
    </source>
</evidence>
<name>A0A5B2VLA6_9BACT</name>
<keyword evidence="8" id="KW-0802">TPR repeat</keyword>
<keyword evidence="11" id="KW-1185">Reference proteome</keyword>
<evidence type="ECO:0000256" key="1">
    <source>
        <dbReference type="ARBA" id="ARBA00000085"/>
    </source>
</evidence>
<dbReference type="InterPro" id="IPR011990">
    <property type="entry name" value="TPR-like_helical_dom_sf"/>
</dbReference>
<dbReference type="Pfam" id="PF07568">
    <property type="entry name" value="HisKA_2"/>
    <property type="match status" value="1"/>
</dbReference>
<dbReference type="RefSeq" id="WP_149840271.1">
    <property type="nucleotide sequence ID" value="NZ_VUOC01000004.1"/>
</dbReference>
<dbReference type="SUPFAM" id="SSF55874">
    <property type="entry name" value="ATPase domain of HSP90 chaperone/DNA topoisomerase II/histidine kinase"/>
    <property type="match status" value="1"/>
</dbReference>
<feature type="domain" description="Histidine kinase" evidence="9">
    <location>
        <begin position="654"/>
        <end position="847"/>
    </location>
</feature>
<dbReference type="InterPro" id="IPR036890">
    <property type="entry name" value="HATPase_C_sf"/>
</dbReference>
<dbReference type="InterPro" id="IPR019734">
    <property type="entry name" value="TPR_rpt"/>
</dbReference>
<evidence type="ECO:0000313" key="11">
    <source>
        <dbReference type="Proteomes" id="UP000324611"/>
    </source>
</evidence>
<dbReference type="EC" id="2.7.13.3" evidence="2"/>
<dbReference type="Gene3D" id="1.25.40.10">
    <property type="entry name" value="Tetratricopeptide repeat domain"/>
    <property type="match status" value="2"/>
</dbReference>
<dbReference type="EMBL" id="VUOC01000004">
    <property type="protein sequence ID" value="KAA2239092.1"/>
    <property type="molecule type" value="Genomic_DNA"/>
</dbReference>
<dbReference type="AlphaFoldDB" id="A0A5B2VLA6"/>
<evidence type="ECO:0000313" key="10">
    <source>
        <dbReference type="EMBL" id="KAA2239092.1"/>
    </source>
</evidence>
<dbReference type="Gene3D" id="3.30.450.20">
    <property type="entry name" value="PAS domain"/>
    <property type="match status" value="1"/>
</dbReference>
<dbReference type="Pfam" id="PF02518">
    <property type="entry name" value="HATPase_c"/>
    <property type="match status" value="1"/>
</dbReference>
<dbReference type="SMART" id="SM00387">
    <property type="entry name" value="HATPase_c"/>
    <property type="match status" value="1"/>
</dbReference>
<keyword evidence="3" id="KW-0597">Phosphoprotein</keyword>
<dbReference type="InterPro" id="IPR005467">
    <property type="entry name" value="His_kinase_dom"/>
</dbReference>
<reference evidence="10 11" key="2">
    <citation type="submission" date="2019-09" db="EMBL/GenBank/DDBJ databases">
        <authorList>
            <person name="Jin C."/>
        </authorList>
    </citation>
    <scope>NUCLEOTIDE SEQUENCE [LARGE SCALE GENOMIC DNA]</scope>
    <source>
        <strain evidence="10 11">BN140078</strain>
    </source>
</reference>
<dbReference type="PROSITE" id="PS50109">
    <property type="entry name" value="HIS_KIN"/>
    <property type="match status" value="1"/>
</dbReference>
<comment type="caution">
    <text evidence="10">The sequence shown here is derived from an EMBL/GenBank/DDBJ whole genome shotgun (WGS) entry which is preliminary data.</text>
</comment>